<keyword evidence="2" id="KW-1185">Reference proteome</keyword>
<evidence type="ECO:0000313" key="2">
    <source>
        <dbReference type="Proteomes" id="UP000036406"/>
    </source>
</evidence>
<dbReference type="KEGG" id="mpq:ABA45_14175"/>
<reference evidence="1 2" key="1">
    <citation type="submission" date="2015-05" db="EMBL/GenBank/DDBJ databases">
        <title>Complete genome of Marinobacter psychrophilus strain 20041T isolated from sea-ice of the Canadian Basin.</title>
        <authorList>
            <person name="Song L."/>
            <person name="Ren L."/>
            <person name="Yu Y."/>
            <person name="Wang X."/>
        </authorList>
    </citation>
    <scope>NUCLEOTIDE SEQUENCE [LARGE SCALE GENOMIC DNA]</scope>
    <source>
        <strain evidence="1 2">20041</strain>
    </source>
</reference>
<evidence type="ECO:0000313" key="1">
    <source>
        <dbReference type="EMBL" id="AKO53421.1"/>
    </source>
</evidence>
<accession>A0A0H4I303</accession>
<proteinExistence type="predicted"/>
<protein>
    <submittedName>
        <fullName evidence="1">Uncharacterized protein</fullName>
    </submittedName>
</protein>
<dbReference type="Proteomes" id="UP000036406">
    <property type="component" value="Chromosome"/>
</dbReference>
<gene>
    <name evidence="1" type="ORF">ABA45_14175</name>
</gene>
<name>A0A0H4I303_9GAMM</name>
<organism evidence="1 2">
    <name type="scientific">Marinobacter psychrophilus</name>
    <dbReference type="NCBI Taxonomy" id="330734"/>
    <lineage>
        <taxon>Bacteria</taxon>
        <taxon>Pseudomonadati</taxon>
        <taxon>Pseudomonadota</taxon>
        <taxon>Gammaproteobacteria</taxon>
        <taxon>Pseudomonadales</taxon>
        <taxon>Marinobacteraceae</taxon>
        <taxon>Marinobacter</taxon>
    </lineage>
</organism>
<dbReference type="EMBL" id="CP011494">
    <property type="protein sequence ID" value="AKO53421.1"/>
    <property type="molecule type" value="Genomic_DNA"/>
</dbReference>
<sequence length="144" mass="16341">MHMVRHQAVTEHIQLSDLLPFLKIRQVVLKITAFDEHRLAIMTALNNMVGKTGHSHPSLSWHQRLLASDTQNPFCVLAADINQSAKRVGSDSNQLQAIRKAAKINLSRFLLKSKTTPSQSPNWKEPLQVLWRTLCVDSQLSKLR</sequence>
<dbReference type="AlphaFoldDB" id="A0A0H4I303"/>